<evidence type="ECO:0000313" key="12">
    <source>
        <dbReference type="Proteomes" id="UP000015453"/>
    </source>
</evidence>
<evidence type="ECO:0000256" key="6">
    <source>
        <dbReference type="ARBA" id="ARBA00022946"/>
    </source>
</evidence>
<feature type="non-terminal residue" evidence="11">
    <location>
        <position position="1"/>
    </location>
</feature>
<evidence type="ECO:0000256" key="3">
    <source>
        <dbReference type="ARBA" id="ARBA00022712"/>
    </source>
</evidence>
<comment type="similarity">
    <text evidence="1">Belongs to the IPP transferase family.</text>
</comment>
<evidence type="ECO:0000256" key="9">
    <source>
        <dbReference type="ARBA" id="ARBA00055191"/>
    </source>
</evidence>
<dbReference type="PANTHER" id="PTHR11088">
    <property type="entry name" value="TRNA DIMETHYLALLYLTRANSFERASE"/>
    <property type="match status" value="1"/>
</dbReference>
<name>S8D392_9LAMI</name>
<dbReference type="InterPro" id="IPR018022">
    <property type="entry name" value="IPT"/>
</dbReference>
<keyword evidence="2" id="KW-0808">Transferase</keyword>
<comment type="catalytic activity">
    <reaction evidence="7">
        <text>dimethylallyl diphosphate + ATP = N(6)-(dimethylallyl)adenosine 5'-triphosphate + diphosphate</text>
        <dbReference type="Rhea" id="RHEA:36331"/>
        <dbReference type="ChEBI" id="CHEBI:30616"/>
        <dbReference type="ChEBI" id="CHEBI:33019"/>
        <dbReference type="ChEBI" id="CHEBI:57623"/>
        <dbReference type="ChEBI" id="CHEBI:73532"/>
        <dbReference type="EC" id="2.5.1.112"/>
    </reaction>
</comment>
<keyword evidence="4" id="KW-0547">Nucleotide-binding</keyword>
<dbReference type="GO" id="GO:0052381">
    <property type="term" value="F:tRNA dimethylallyltransferase activity"/>
    <property type="evidence" value="ECO:0007669"/>
    <property type="project" value="InterPro"/>
</dbReference>
<dbReference type="GO" id="GO:0006400">
    <property type="term" value="P:tRNA modification"/>
    <property type="evidence" value="ECO:0007669"/>
    <property type="project" value="TreeGrafter"/>
</dbReference>
<evidence type="ECO:0000256" key="1">
    <source>
        <dbReference type="ARBA" id="ARBA00005842"/>
    </source>
</evidence>
<dbReference type="InterPro" id="IPR027417">
    <property type="entry name" value="P-loop_NTPase"/>
</dbReference>
<accession>S8D392</accession>
<dbReference type="FunFam" id="1.10.287.890:FF:000002">
    <property type="entry name" value="Adenylate isopentenyltransferase 5, chloroplastic"/>
    <property type="match status" value="1"/>
</dbReference>
<dbReference type="GO" id="GO:0009824">
    <property type="term" value="F:AMP dimethylallyltransferase activity"/>
    <property type="evidence" value="ECO:0007669"/>
    <property type="project" value="UniProtKB-ARBA"/>
</dbReference>
<reference evidence="11 12" key="1">
    <citation type="journal article" date="2013" name="BMC Genomics">
        <title>The miniature genome of a carnivorous plant Genlisea aurea contains a low number of genes and short non-coding sequences.</title>
        <authorList>
            <person name="Leushkin E.V."/>
            <person name="Sutormin R.A."/>
            <person name="Nabieva E.R."/>
            <person name="Penin A.A."/>
            <person name="Kondrashov A.S."/>
            <person name="Logacheva M.D."/>
        </authorList>
    </citation>
    <scope>NUCLEOTIDE SEQUENCE [LARGE SCALE GENOMIC DNA]</scope>
</reference>
<evidence type="ECO:0000256" key="8">
    <source>
        <dbReference type="ARBA" id="ARBA00052386"/>
    </source>
</evidence>
<dbReference type="Gene3D" id="3.40.50.300">
    <property type="entry name" value="P-loop containing nucleotide triphosphate hydrolases"/>
    <property type="match status" value="1"/>
</dbReference>
<proteinExistence type="inferred from homology"/>
<evidence type="ECO:0000313" key="11">
    <source>
        <dbReference type="EMBL" id="EPS74194.1"/>
    </source>
</evidence>
<comment type="catalytic activity">
    <reaction evidence="8">
        <text>dimethylallyl diphosphate + ADP = N(6)-(dimethylallyl)adenosine 5'-diphosphate + diphosphate</text>
        <dbReference type="Rhea" id="RHEA:36327"/>
        <dbReference type="ChEBI" id="CHEBI:33019"/>
        <dbReference type="ChEBI" id="CHEBI:57623"/>
        <dbReference type="ChEBI" id="CHEBI:73533"/>
        <dbReference type="ChEBI" id="CHEBI:456216"/>
        <dbReference type="EC" id="2.5.1.112"/>
    </reaction>
</comment>
<dbReference type="OrthoDB" id="775260at2759"/>
<dbReference type="HAMAP" id="MF_00185">
    <property type="entry name" value="IPP_trans"/>
    <property type="match status" value="1"/>
</dbReference>
<dbReference type="Gene3D" id="1.10.287.890">
    <property type="entry name" value="Crystal structure of tRNA isopentenylpyrophosphate transferase (bh2366) domain"/>
    <property type="match status" value="1"/>
</dbReference>
<comment type="caution">
    <text evidence="11">The sequence shown here is derived from an EMBL/GenBank/DDBJ whole genome shotgun (WGS) entry which is preliminary data.</text>
</comment>
<keyword evidence="3" id="KW-0203">Cytokinin biosynthesis</keyword>
<keyword evidence="6" id="KW-0809">Transit peptide</keyword>
<dbReference type="GO" id="GO:0052622">
    <property type="term" value="F:ATP/ADP dimethylallyltransferase activity"/>
    <property type="evidence" value="ECO:0007669"/>
    <property type="project" value="UniProtKB-EC"/>
</dbReference>
<dbReference type="EMBL" id="AUSU01000147">
    <property type="protein sequence ID" value="EPS74194.1"/>
    <property type="molecule type" value="Genomic_DNA"/>
</dbReference>
<dbReference type="GO" id="GO:0005524">
    <property type="term" value="F:ATP binding"/>
    <property type="evidence" value="ECO:0007669"/>
    <property type="project" value="UniProtKB-KW"/>
</dbReference>
<dbReference type="GO" id="GO:0009691">
    <property type="term" value="P:cytokinin biosynthetic process"/>
    <property type="evidence" value="ECO:0007669"/>
    <property type="project" value="UniProtKB-KW"/>
</dbReference>
<protein>
    <recommendedName>
        <fullName evidence="10">adenylate dimethylallyltransferase (ADP/ATP-dependent)</fullName>
        <ecNumber evidence="10">2.5.1.112</ecNumber>
    </recommendedName>
</protein>
<dbReference type="Proteomes" id="UP000015453">
    <property type="component" value="Unassembled WGS sequence"/>
</dbReference>
<dbReference type="EC" id="2.5.1.112" evidence="10"/>
<dbReference type="AlphaFoldDB" id="S8D392"/>
<keyword evidence="5" id="KW-0067">ATP-binding</keyword>
<dbReference type="SUPFAM" id="SSF52540">
    <property type="entry name" value="P-loop containing nucleoside triphosphate hydrolases"/>
    <property type="match status" value="1"/>
</dbReference>
<dbReference type="GO" id="GO:0005739">
    <property type="term" value="C:mitochondrion"/>
    <property type="evidence" value="ECO:0007669"/>
    <property type="project" value="TreeGrafter"/>
</dbReference>
<dbReference type="Pfam" id="PF01715">
    <property type="entry name" value="IPPT"/>
    <property type="match status" value="2"/>
</dbReference>
<organism evidence="11 12">
    <name type="scientific">Genlisea aurea</name>
    <dbReference type="NCBI Taxonomy" id="192259"/>
    <lineage>
        <taxon>Eukaryota</taxon>
        <taxon>Viridiplantae</taxon>
        <taxon>Streptophyta</taxon>
        <taxon>Embryophyta</taxon>
        <taxon>Tracheophyta</taxon>
        <taxon>Spermatophyta</taxon>
        <taxon>Magnoliopsida</taxon>
        <taxon>eudicotyledons</taxon>
        <taxon>Gunneridae</taxon>
        <taxon>Pentapetalae</taxon>
        <taxon>asterids</taxon>
        <taxon>lamiids</taxon>
        <taxon>Lamiales</taxon>
        <taxon>Lentibulariaceae</taxon>
        <taxon>Genlisea</taxon>
    </lineage>
</organism>
<keyword evidence="12" id="KW-1185">Reference proteome</keyword>
<evidence type="ECO:0000256" key="2">
    <source>
        <dbReference type="ARBA" id="ARBA00022679"/>
    </source>
</evidence>
<feature type="non-terminal residue" evidence="11">
    <location>
        <position position="286"/>
    </location>
</feature>
<sequence>VSKQIRPLPQLPTMANLLLRQNPPENKVVVVMGATGTGKSRLSIDLAEYFGGEVINSDKMQVFRGLDITTNKITDEERSCVPHHLLGISDPLSEFSAGNFRTLATAAVGSILSRGNLPLIVGGSNSYVEALIDSNFRSKFECCFLWVDVALPELHVSLSERVDRMVHKGMIEEVKEFYRPDGDYSYGILKSIGVPELDRFFRVESLCDDQETRRKILTEAIDAVKINTSKLAFRQLEKIRRLKTVNGWRLHRLDATEALKKPAGESDAAWDRNVSAPAFSVVSRFL</sequence>
<evidence type="ECO:0000256" key="4">
    <source>
        <dbReference type="ARBA" id="ARBA00022741"/>
    </source>
</evidence>
<dbReference type="InterPro" id="IPR039657">
    <property type="entry name" value="Dimethylallyltransferase"/>
</dbReference>
<dbReference type="PANTHER" id="PTHR11088:SF74">
    <property type="entry name" value="ADENYLATE ISOPENTENYLTRANSFERASE 5, CHLOROPLASTIC"/>
    <property type="match status" value="1"/>
</dbReference>
<evidence type="ECO:0000256" key="5">
    <source>
        <dbReference type="ARBA" id="ARBA00022840"/>
    </source>
</evidence>
<gene>
    <name evidence="11" type="ORF">M569_00558</name>
</gene>
<evidence type="ECO:0000256" key="10">
    <source>
        <dbReference type="ARBA" id="ARBA00066838"/>
    </source>
</evidence>
<evidence type="ECO:0000256" key="7">
    <source>
        <dbReference type="ARBA" id="ARBA00051744"/>
    </source>
</evidence>
<comment type="function">
    <text evidence="9">Involved in cytokinin biosynthesis. Catalyzes the transfer of an isopentenyl group from dimethylallyl diphosphate (DMAPP) to ATP and ADP.</text>
</comment>